<dbReference type="FunFam" id="3.40.50.10490:FF:000011">
    <property type="entry name" value="Arabinose 5-phosphate isomerase"/>
    <property type="match status" value="1"/>
</dbReference>
<gene>
    <name evidence="10" type="ORF">ASILVAE211_00425</name>
</gene>
<name>A0A963YN29_9PROT</name>
<dbReference type="InterPro" id="IPR046342">
    <property type="entry name" value="CBS_dom_sf"/>
</dbReference>
<dbReference type="CDD" id="cd04604">
    <property type="entry name" value="CBS_pair_SIS_assoc"/>
    <property type="match status" value="1"/>
</dbReference>
<dbReference type="GO" id="GO:0019146">
    <property type="term" value="F:arabinose-5-phosphate isomerase activity"/>
    <property type="evidence" value="ECO:0007669"/>
    <property type="project" value="UniProtKB-ARBA"/>
</dbReference>
<evidence type="ECO:0000256" key="3">
    <source>
        <dbReference type="ARBA" id="ARBA00023122"/>
    </source>
</evidence>
<dbReference type="InterPro" id="IPR050986">
    <property type="entry name" value="GutQ/KpsF_isomerases"/>
</dbReference>
<evidence type="ECO:0000256" key="4">
    <source>
        <dbReference type="PIRNR" id="PIRNR004692"/>
    </source>
</evidence>
<evidence type="ECO:0000313" key="11">
    <source>
        <dbReference type="Proteomes" id="UP000708298"/>
    </source>
</evidence>
<evidence type="ECO:0000256" key="6">
    <source>
        <dbReference type="PIRSR" id="PIRSR004692-3"/>
    </source>
</evidence>
<dbReference type="GO" id="GO:1901135">
    <property type="term" value="P:carbohydrate derivative metabolic process"/>
    <property type="evidence" value="ECO:0007669"/>
    <property type="project" value="InterPro"/>
</dbReference>
<dbReference type="Proteomes" id="UP000708298">
    <property type="component" value="Unassembled WGS sequence"/>
</dbReference>
<dbReference type="InterPro" id="IPR046348">
    <property type="entry name" value="SIS_dom_sf"/>
</dbReference>
<feature type="domain" description="CBS" evidence="8">
    <location>
        <begin position="275"/>
        <end position="326"/>
    </location>
</feature>
<dbReference type="PROSITE" id="PS51464">
    <property type="entry name" value="SIS"/>
    <property type="match status" value="1"/>
</dbReference>
<reference evidence="10" key="1">
    <citation type="journal article" date="2021" name="Microorganisms">
        <title>Acidisoma silvae sp. nov. and Acidisomacellulosilytica sp. nov., Two Acidophilic Bacteria Isolated from Decaying Wood, Hydrolyzing Cellulose and Producing Poly-3-hydroxybutyrate.</title>
        <authorList>
            <person name="Mieszkin S."/>
            <person name="Pouder E."/>
            <person name="Uroz S."/>
            <person name="Simon-Colin C."/>
            <person name="Alain K."/>
        </authorList>
    </citation>
    <scope>NUCLEOTIDE SEQUENCE</scope>
    <source>
        <strain evidence="10">HW T2.11</strain>
    </source>
</reference>
<accession>A0A963YN29</accession>
<keyword evidence="5" id="KW-0479">Metal-binding</keyword>
<keyword evidence="2" id="KW-0677">Repeat</keyword>
<dbReference type="PROSITE" id="PS51371">
    <property type="entry name" value="CBS"/>
    <property type="match status" value="2"/>
</dbReference>
<dbReference type="GO" id="GO:0046872">
    <property type="term" value="F:metal ion binding"/>
    <property type="evidence" value="ECO:0007669"/>
    <property type="project" value="UniProtKB-KW"/>
</dbReference>
<keyword evidence="10" id="KW-0413">Isomerase</keyword>
<dbReference type="PIRSF" id="PIRSF004692">
    <property type="entry name" value="KdsD_KpsF"/>
    <property type="match status" value="1"/>
</dbReference>
<reference evidence="10" key="2">
    <citation type="submission" date="2021-01" db="EMBL/GenBank/DDBJ databases">
        <authorList>
            <person name="Mieszkin S."/>
            <person name="Pouder E."/>
            <person name="Alain K."/>
        </authorList>
    </citation>
    <scope>NUCLEOTIDE SEQUENCE</scope>
    <source>
        <strain evidence="10">HW T2.11</strain>
    </source>
</reference>
<feature type="site" description="Catalytically relevant" evidence="6">
    <location>
        <position position="60"/>
    </location>
</feature>
<dbReference type="Gene3D" id="3.10.580.10">
    <property type="entry name" value="CBS-domain"/>
    <property type="match status" value="1"/>
</dbReference>
<dbReference type="SUPFAM" id="SSF53697">
    <property type="entry name" value="SIS domain"/>
    <property type="match status" value="1"/>
</dbReference>
<sequence length="326" mass="33643">MDSAAVATAVSSVSRAIAIEQQGLAAILGALDAGLAAAFARAAAVISAATGTVIVTGMGKSGHIGRKIAATLASTGTPSHFVHPGEASHGDLGVIRDNDVVLALSWSGESPELADIVAYTRRFGVPLVAITSRPDSALGSAADICLALPKSPEACPNGLAPTTSTTMQLVAGDALSIFLLEQRKFSAEDFHQFHPGGKLGAKLLQVHALMHTGDELPIVPTTASLSDGIMEMTSKRFGVTAVVDDGGKLAGILTDGDLRRAFKKGFVDQPVQNTMGKRPYTLPPEALAMQALAIMNDAKITCIFVVDNKKPVGLVHIHDLLKAGIA</sequence>
<organism evidence="10 11">
    <name type="scientific">Acidisoma silvae</name>
    <dbReference type="NCBI Taxonomy" id="2802396"/>
    <lineage>
        <taxon>Bacteria</taxon>
        <taxon>Pseudomonadati</taxon>
        <taxon>Pseudomonadota</taxon>
        <taxon>Alphaproteobacteria</taxon>
        <taxon>Acetobacterales</taxon>
        <taxon>Acidocellaceae</taxon>
        <taxon>Acidisoma</taxon>
    </lineage>
</organism>
<feature type="site" description="Catalytically relevant" evidence="6">
    <location>
        <position position="153"/>
    </location>
</feature>
<evidence type="ECO:0000313" key="10">
    <source>
        <dbReference type="EMBL" id="MCB8873627.1"/>
    </source>
</evidence>
<dbReference type="SMART" id="SM00116">
    <property type="entry name" value="CBS"/>
    <property type="match status" value="2"/>
</dbReference>
<proteinExistence type="inferred from homology"/>
<dbReference type="InterPro" id="IPR004800">
    <property type="entry name" value="KdsD/KpsF-type"/>
</dbReference>
<dbReference type="GO" id="GO:0005975">
    <property type="term" value="P:carbohydrate metabolic process"/>
    <property type="evidence" value="ECO:0007669"/>
    <property type="project" value="InterPro"/>
</dbReference>
<dbReference type="InterPro" id="IPR001347">
    <property type="entry name" value="SIS_dom"/>
</dbReference>
<dbReference type="Gene3D" id="3.40.50.10490">
    <property type="entry name" value="Glucose-6-phosphate isomerase like protein, domain 1"/>
    <property type="match status" value="1"/>
</dbReference>
<comment type="caution">
    <text evidence="10">The sequence shown here is derived from an EMBL/GenBank/DDBJ whole genome shotgun (WGS) entry which is preliminary data.</text>
</comment>
<evidence type="ECO:0000256" key="7">
    <source>
        <dbReference type="PROSITE-ProRule" id="PRU00703"/>
    </source>
</evidence>
<evidence type="ECO:0000256" key="1">
    <source>
        <dbReference type="ARBA" id="ARBA00008165"/>
    </source>
</evidence>
<dbReference type="Pfam" id="PF00571">
    <property type="entry name" value="CBS"/>
    <property type="match status" value="2"/>
</dbReference>
<dbReference type="AlphaFoldDB" id="A0A963YN29"/>
<dbReference type="GO" id="GO:0097367">
    <property type="term" value="F:carbohydrate derivative binding"/>
    <property type="evidence" value="ECO:0007669"/>
    <property type="project" value="InterPro"/>
</dbReference>
<feature type="binding site" evidence="5">
    <location>
        <position position="83"/>
    </location>
    <ligand>
        <name>Zn(2+)</name>
        <dbReference type="ChEBI" id="CHEBI:29105"/>
    </ligand>
</feature>
<dbReference type="SUPFAM" id="SSF54631">
    <property type="entry name" value="CBS-domain pair"/>
    <property type="match status" value="1"/>
</dbReference>
<dbReference type="NCBIfam" id="TIGR00393">
    <property type="entry name" value="kpsF"/>
    <property type="match status" value="1"/>
</dbReference>
<dbReference type="Pfam" id="PF01380">
    <property type="entry name" value="SIS"/>
    <property type="match status" value="1"/>
</dbReference>
<evidence type="ECO:0000256" key="2">
    <source>
        <dbReference type="ARBA" id="ARBA00022737"/>
    </source>
</evidence>
<dbReference type="InterPro" id="IPR035474">
    <property type="entry name" value="SIS_Kpsf"/>
</dbReference>
<feature type="domain" description="SIS" evidence="9">
    <location>
        <begin position="42"/>
        <end position="185"/>
    </location>
</feature>
<dbReference type="PANTHER" id="PTHR42745:SF1">
    <property type="entry name" value="ARABINOSE 5-PHOSPHATE ISOMERASE KDSD"/>
    <property type="match status" value="1"/>
</dbReference>
<dbReference type="CDD" id="cd05014">
    <property type="entry name" value="SIS_Kpsf"/>
    <property type="match status" value="1"/>
</dbReference>
<protein>
    <submittedName>
        <fullName evidence="10">KpsF/GutQ family sugar-phosphate isomerase</fullName>
    </submittedName>
</protein>
<keyword evidence="11" id="KW-1185">Reference proteome</keyword>
<keyword evidence="3 7" id="KW-0129">CBS domain</keyword>
<evidence type="ECO:0000259" key="8">
    <source>
        <dbReference type="PROSITE" id="PS51371"/>
    </source>
</evidence>
<feature type="site" description="Catalytically relevant" evidence="6">
    <location>
        <position position="194"/>
    </location>
</feature>
<feature type="domain" description="CBS" evidence="8">
    <location>
        <begin position="210"/>
        <end position="269"/>
    </location>
</feature>
<dbReference type="InterPro" id="IPR000644">
    <property type="entry name" value="CBS_dom"/>
</dbReference>
<feature type="site" description="Catalytically relevant" evidence="6">
    <location>
        <position position="112"/>
    </location>
</feature>
<dbReference type="EMBL" id="JAESVB010000001">
    <property type="protein sequence ID" value="MCB8873627.1"/>
    <property type="molecule type" value="Genomic_DNA"/>
</dbReference>
<dbReference type="PANTHER" id="PTHR42745">
    <property type="match status" value="1"/>
</dbReference>
<keyword evidence="5" id="KW-0862">Zinc</keyword>
<evidence type="ECO:0000256" key="5">
    <source>
        <dbReference type="PIRSR" id="PIRSR004692-2"/>
    </source>
</evidence>
<comment type="similarity">
    <text evidence="1 4">Belongs to the SIS family. GutQ/KpsF subfamily.</text>
</comment>
<evidence type="ECO:0000259" key="9">
    <source>
        <dbReference type="PROSITE" id="PS51464"/>
    </source>
</evidence>